<evidence type="ECO:0000313" key="1">
    <source>
        <dbReference type="EMBL" id="EAU41326.1"/>
    </source>
</evidence>
<name>Q0G272_9HYPH</name>
<proteinExistence type="predicted"/>
<evidence type="ECO:0000313" key="2">
    <source>
        <dbReference type="Proteomes" id="UP000004310"/>
    </source>
</evidence>
<organism evidence="1 2">
    <name type="scientific">Fulvimarina pelagi HTCC2506</name>
    <dbReference type="NCBI Taxonomy" id="314231"/>
    <lineage>
        <taxon>Bacteria</taxon>
        <taxon>Pseudomonadati</taxon>
        <taxon>Pseudomonadota</taxon>
        <taxon>Alphaproteobacteria</taxon>
        <taxon>Hyphomicrobiales</taxon>
        <taxon>Aurantimonadaceae</taxon>
        <taxon>Fulvimarina</taxon>
    </lineage>
</organism>
<sequence>MIEGRHRRLQETRECVRRTTGGLPYPARVAVGRLATTTACFCRVRLIMNENIIRTSEPSQFESARGFDDGDA</sequence>
<dbReference type="EMBL" id="AATP01000003">
    <property type="protein sequence ID" value="EAU41326.1"/>
    <property type="molecule type" value="Genomic_DNA"/>
</dbReference>
<reference evidence="1 2" key="1">
    <citation type="journal article" date="2010" name="J. Bacteriol.">
        <title>Genome sequence of Fulvimarina pelagi HTCC2506T, a Mn(II)-oxidizing alphaproteobacterium possessing an aerobic anoxygenic photosynthetic gene cluster and Xanthorhodopsin.</title>
        <authorList>
            <person name="Kang I."/>
            <person name="Oh H.M."/>
            <person name="Lim S.I."/>
            <person name="Ferriera S."/>
            <person name="Giovannoni S.J."/>
            <person name="Cho J.C."/>
        </authorList>
    </citation>
    <scope>NUCLEOTIDE SEQUENCE [LARGE SCALE GENOMIC DNA]</scope>
    <source>
        <strain evidence="1 2">HTCC2506</strain>
    </source>
</reference>
<dbReference type="HOGENOM" id="CLU_2716599_0_0_5"/>
<gene>
    <name evidence="1" type="ORF">FP2506_01125</name>
</gene>
<accession>Q0G272</accession>
<keyword evidence="2" id="KW-1185">Reference proteome</keyword>
<dbReference type="Proteomes" id="UP000004310">
    <property type="component" value="Unassembled WGS sequence"/>
</dbReference>
<protein>
    <submittedName>
        <fullName evidence="1">Uncharacterized protein</fullName>
    </submittedName>
</protein>
<dbReference type="AlphaFoldDB" id="Q0G272"/>
<comment type="caution">
    <text evidence="1">The sequence shown here is derived from an EMBL/GenBank/DDBJ whole genome shotgun (WGS) entry which is preliminary data.</text>
</comment>